<protein>
    <submittedName>
        <fullName evidence="2">Uncharacterized protein</fullName>
    </submittedName>
</protein>
<feature type="region of interest" description="Disordered" evidence="1">
    <location>
        <begin position="60"/>
        <end position="197"/>
    </location>
</feature>
<keyword evidence="3" id="KW-1185">Reference proteome</keyword>
<feature type="compositionally biased region" description="Basic and acidic residues" evidence="1">
    <location>
        <begin position="179"/>
        <end position="197"/>
    </location>
</feature>
<reference evidence="2" key="1">
    <citation type="journal article" date="2022" name="bioRxiv">
        <title>Sequencing and chromosome-scale assembly of the giantPleurodeles waltlgenome.</title>
        <authorList>
            <person name="Brown T."/>
            <person name="Elewa A."/>
            <person name="Iarovenko S."/>
            <person name="Subramanian E."/>
            <person name="Araus A.J."/>
            <person name="Petzold A."/>
            <person name="Susuki M."/>
            <person name="Suzuki K.-i.T."/>
            <person name="Hayashi T."/>
            <person name="Toyoda A."/>
            <person name="Oliveira C."/>
            <person name="Osipova E."/>
            <person name="Leigh N.D."/>
            <person name="Simon A."/>
            <person name="Yun M.H."/>
        </authorList>
    </citation>
    <scope>NUCLEOTIDE SEQUENCE</scope>
    <source>
        <strain evidence="2">20211129_DDA</strain>
        <tissue evidence="2">Liver</tissue>
    </source>
</reference>
<dbReference type="Proteomes" id="UP001066276">
    <property type="component" value="Chromosome 9"/>
</dbReference>
<dbReference type="AlphaFoldDB" id="A0AAV7MVX4"/>
<evidence type="ECO:0000256" key="1">
    <source>
        <dbReference type="SAM" id="MobiDB-lite"/>
    </source>
</evidence>
<feature type="compositionally biased region" description="Acidic residues" evidence="1">
    <location>
        <begin position="109"/>
        <end position="127"/>
    </location>
</feature>
<feature type="compositionally biased region" description="Basic and acidic residues" evidence="1">
    <location>
        <begin position="128"/>
        <end position="142"/>
    </location>
</feature>
<evidence type="ECO:0000313" key="2">
    <source>
        <dbReference type="EMBL" id="KAJ1107392.1"/>
    </source>
</evidence>
<evidence type="ECO:0000313" key="3">
    <source>
        <dbReference type="Proteomes" id="UP001066276"/>
    </source>
</evidence>
<feature type="compositionally biased region" description="Basic and acidic residues" evidence="1">
    <location>
        <begin position="95"/>
        <end position="108"/>
    </location>
</feature>
<dbReference type="EMBL" id="JANPWB010000013">
    <property type="protein sequence ID" value="KAJ1107392.1"/>
    <property type="molecule type" value="Genomic_DNA"/>
</dbReference>
<proteinExistence type="predicted"/>
<accession>A0AAV7MVX4</accession>
<organism evidence="2 3">
    <name type="scientific">Pleurodeles waltl</name>
    <name type="common">Iberian ribbed newt</name>
    <dbReference type="NCBI Taxonomy" id="8319"/>
    <lineage>
        <taxon>Eukaryota</taxon>
        <taxon>Metazoa</taxon>
        <taxon>Chordata</taxon>
        <taxon>Craniata</taxon>
        <taxon>Vertebrata</taxon>
        <taxon>Euteleostomi</taxon>
        <taxon>Amphibia</taxon>
        <taxon>Batrachia</taxon>
        <taxon>Caudata</taxon>
        <taxon>Salamandroidea</taxon>
        <taxon>Salamandridae</taxon>
        <taxon>Pleurodelinae</taxon>
        <taxon>Pleurodeles</taxon>
    </lineage>
</organism>
<gene>
    <name evidence="2" type="ORF">NDU88_004782</name>
</gene>
<comment type="caution">
    <text evidence="2">The sequence shown here is derived from an EMBL/GenBank/DDBJ whole genome shotgun (WGS) entry which is preliminary data.</text>
</comment>
<name>A0AAV7MVX4_PLEWA</name>
<sequence length="197" mass="21569">MLQCPRLQEELVPRIIHLSQQTRNGLQEATETHATEGAYLVKASYRPLWVPEHLATDNGGLQAAGYPGGTAGAGQENTPLGNPDIWIPIVQNPVERPRRGEDHARAEENTEEGEEGTEEKTEQEDTEAGERWSKGPHEEQSRPEQLTPGENLDSGQGSPETPPRPWRGVAPAGTVLLTKQDKRFGGEGGGREREEKG</sequence>